<proteinExistence type="predicted"/>
<dbReference type="RefSeq" id="WP_386046183.1">
    <property type="nucleotide sequence ID" value="NZ_JBHUIO010000005.1"/>
</dbReference>
<comment type="caution">
    <text evidence="2">The sequence shown here is derived from an EMBL/GenBank/DDBJ whole genome shotgun (WGS) entry which is preliminary data.</text>
</comment>
<feature type="transmembrane region" description="Helical" evidence="1">
    <location>
        <begin position="29"/>
        <end position="46"/>
    </location>
</feature>
<accession>A0ABW4ZXD7</accession>
<name>A0ABW4ZXD7_9BACL</name>
<keyword evidence="3" id="KW-1185">Reference proteome</keyword>
<evidence type="ECO:0000313" key="2">
    <source>
        <dbReference type="EMBL" id="MFD2170329.1"/>
    </source>
</evidence>
<evidence type="ECO:0000313" key="3">
    <source>
        <dbReference type="Proteomes" id="UP001597343"/>
    </source>
</evidence>
<gene>
    <name evidence="2" type="ORF">ACFSOY_09990</name>
</gene>
<dbReference type="EMBL" id="JBHUIO010000005">
    <property type="protein sequence ID" value="MFD2170329.1"/>
    <property type="molecule type" value="Genomic_DNA"/>
</dbReference>
<keyword evidence="1" id="KW-1133">Transmembrane helix</keyword>
<organism evidence="2 3">
    <name type="scientific">Tumebacillus lipolyticus</name>
    <dbReference type="NCBI Taxonomy" id="1280370"/>
    <lineage>
        <taxon>Bacteria</taxon>
        <taxon>Bacillati</taxon>
        <taxon>Bacillota</taxon>
        <taxon>Bacilli</taxon>
        <taxon>Bacillales</taxon>
        <taxon>Alicyclobacillaceae</taxon>
        <taxon>Tumebacillus</taxon>
    </lineage>
</organism>
<protein>
    <submittedName>
        <fullName evidence="2">Uncharacterized protein</fullName>
    </submittedName>
</protein>
<keyword evidence="1" id="KW-0472">Membrane</keyword>
<dbReference type="Proteomes" id="UP001597343">
    <property type="component" value="Unassembled WGS sequence"/>
</dbReference>
<evidence type="ECO:0000256" key="1">
    <source>
        <dbReference type="SAM" id="Phobius"/>
    </source>
</evidence>
<feature type="transmembrane region" description="Helical" evidence="1">
    <location>
        <begin position="7"/>
        <end position="23"/>
    </location>
</feature>
<sequence>MARLFEVVISILLGLFSSLLLTGDMSQTINGAIFWMLVFILFRLPGKKKQNS</sequence>
<reference evidence="3" key="1">
    <citation type="journal article" date="2019" name="Int. J. Syst. Evol. Microbiol.">
        <title>The Global Catalogue of Microorganisms (GCM) 10K type strain sequencing project: providing services to taxonomists for standard genome sequencing and annotation.</title>
        <authorList>
            <consortium name="The Broad Institute Genomics Platform"/>
            <consortium name="The Broad Institute Genome Sequencing Center for Infectious Disease"/>
            <person name="Wu L."/>
            <person name="Ma J."/>
        </authorList>
    </citation>
    <scope>NUCLEOTIDE SEQUENCE [LARGE SCALE GENOMIC DNA]</scope>
    <source>
        <strain evidence="3">CGMCC 1.13574</strain>
    </source>
</reference>
<keyword evidence="1" id="KW-0812">Transmembrane</keyword>